<sequence length="263" mass="29574">MQTAINAAIEAGKEIMKIYQTDFNVAYKEDESPLTIADERAHYIIKTKLEQKDPHVPILSEEGNHLSYDKRASWKTFWLVDPLDGTKEFIKKNGEFTVNIALIEGETPIFGVIYAPAMDVLYAGDKEKGAVKIEKASQNKNWDTLFEHGTALPLSTQKDQKVSVVASRSHMSEETKQFIQKLEKEYDEVETISAGSSLKLCLVAEGKADFYPRYAPTMEWDTGAGHAIVEAAGGIVTNVEEKKPLVYNKKELKNPWFLAQNKK</sequence>
<comment type="subcellular location">
    <subcellularLocation>
        <location evidence="4">Cell membrane</location>
        <topology evidence="4">Peripheral membrane protein</topology>
        <orientation evidence="4">Cytoplasmic side</orientation>
    </subcellularLocation>
</comment>
<dbReference type="GO" id="GO:0008441">
    <property type="term" value="F:3'(2'),5'-bisphosphate nucleotidase activity"/>
    <property type="evidence" value="ECO:0007669"/>
    <property type="project" value="UniProtKB-UniRule"/>
</dbReference>
<evidence type="ECO:0000256" key="1">
    <source>
        <dbReference type="ARBA" id="ARBA00001625"/>
    </source>
</evidence>
<evidence type="ECO:0000256" key="3">
    <source>
        <dbReference type="ARBA" id="ARBA00022842"/>
    </source>
</evidence>
<dbReference type="Gene3D" id="3.40.190.80">
    <property type="match status" value="1"/>
</dbReference>
<feature type="binding site" evidence="5">
    <location>
        <position position="84"/>
    </location>
    <ligand>
        <name>Mg(2+)</name>
        <dbReference type="ChEBI" id="CHEBI:18420"/>
        <label>1</label>
        <note>catalytic</note>
    </ligand>
</feature>
<dbReference type="GO" id="GO:0000287">
    <property type="term" value="F:magnesium ion binding"/>
    <property type="evidence" value="ECO:0007669"/>
    <property type="project" value="UniProtKB-UniRule"/>
</dbReference>
<evidence type="ECO:0000256" key="5">
    <source>
        <dbReference type="PIRSR" id="PIRSR600760-2"/>
    </source>
</evidence>
<dbReference type="AlphaFoldDB" id="A0A1G8HDK0"/>
<dbReference type="InterPro" id="IPR020583">
    <property type="entry name" value="Inositol_monoP_metal-BS"/>
</dbReference>
<accession>A0A1G8HDK0</accession>
<keyword evidence="3 4" id="KW-0460">Magnesium</keyword>
<comment type="cofactor">
    <cofactor evidence="4 5">
        <name>Mg(2+)</name>
        <dbReference type="ChEBI" id="CHEBI:18420"/>
    </cofactor>
</comment>
<dbReference type="SUPFAM" id="SSF56655">
    <property type="entry name" value="Carbohydrate phosphatase"/>
    <property type="match status" value="1"/>
</dbReference>
<dbReference type="PANTHER" id="PTHR43028:SF5">
    <property type="entry name" value="3'(2'),5'-BISPHOSPHATE NUCLEOTIDASE 1"/>
    <property type="match status" value="1"/>
</dbReference>
<dbReference type="Pfam" id="PF00459">
    <property type="entry name" value="Inositol_P"/>
    <property type="match status" value="1"/>
</dbReference>
<feature type="binding site" evidence="4">
    <location>
        <position position="84"/>
    </location>
    <ligand>
        <name>Mg(2+)</name>
        <dbReference type="ChEBI" id="CHEBI:18420"/>
        <label>2</label>
    </ligand>
</feature>
<comment type="function">
    <text evidence="4">Converts adenosine-3',5'-bisphosphate (PAP) to AMP.</text>
</comment>
<organism evidence="6 7">
    <name type="scientific">Alteribacillus bidgolensis</name>
    <dbReference type="NCBI Taxonomy" id="930129"/>
    <lineage>
        <taxon>Bacteria</taxon>
        <taxon>Bacillati</taxon>
        <taxon>Bacillota</taxon>
        <taxon>Bacilli</taxon>
        <taxon>Bacillales</taxon>
        <taxon>Bacillaceae</taxon>
        <taxon>Alteribacillus</taxon>
    </lineage>
</organism>
<name>A0A1G8HDK0_9BACI</name>
<dbReference type="PROSITE" id="PS00629">
    <property type="entry name" value="IMP_1"/>
    <property type="match status" value="1"/>
</dbReference>
<feature type="binding site" evidence="4">
    <location>
        <position position="81"/>
    </location>
    <ligand>
        <name>Mg(2+)</name>
        <dbReference type="ChEBI" id="CHEBI:18420"/>
        <label>2</label>
    </ligand>
</feature>
<dbReference type="OrthoDB" id="9772456at2"/>
<dbReference type="Gene3D" id="3.30.540.10">
    <property type="entry name" value="Fructose-1,6-Bisphosphatase, subunit A, domain 1"/>
    <property type="match status" value="1"/>
</dbReference>
<dbReference type="InterPro" id="IPR000760">
    <property type="entry name" value="Inositol_monophosphatase-like"/>
</dbReference>
<dbReference type="NCBIfam" id="TIGR01331">
    <property type="entry name" value="bisphos_cysQ"/>
    <property type="match status" value="1"/>
</dbReference>
<feature type="binding site" evidence="4">
    <location>
        <position position="61"/>
    </location>
    <ligand>
        <name>substrate</name>
    </ligand>
</feature>
<feature type="binding site" evidence="4">
    <location>
        <position position="221"/>
    </location>
    <ligand>
        <name>Mg(2+)</name>
        <dbReference type="ChEBI" id="CHEBI:18420"/>
        <label>2</label>
    </ligand>
</feature>
<dbReference type="CDD" id="cd01638">
    <property type="entry name" value="CysQ"/>
    <property type="match status" value="1"/>
</dbReference>
<dbReference type="STRING" id="930129.SAMN05216352_104213"/>
<keyword evidence="4" id="KW-0378">Hydrolase</keyword>
<feature type="binding site" evidence="4">
    <location>
        <position position="81"/>
    </location>
    <ligand>
        <name>Mg(2+)</name>
        <dbReference type="ChEBI" id="CHEBI:18420"/>
        <label>1</label>
    </ligand>
</feature>
<dbReference type="EC" id="3.1.3.7" evidence="4"/>
<evidence type="ECO:0000313" key="6">
    <source>
        <dbReference type="EMBL" id="SDI04713.1"/>
    </source>
</evidence>
<dbReference type="RefSeq" id="WP_091583786.1">
    <property type="nucleotide sequence ID" value="NZ_FNDU01000004.1"/>
</dbReference>
<feature type="binding site" evidence="4">
    <location>
        <position position="61"/>
    </location>
    <ligand>
        <name>Mg(2+)</name>
        <dbReference type="ChEBI" id="CHEBI:18420"/>
        <label>1</label>
    </ligand>
</feature>
<dbReference type="Proteomes" id="UP000199017">
    <property type="component" value="Unassembled WGS sequence"/>
</dbReference>
<keyword evidence="7" id="KW-1185">Reference proteome</keyword>
<feature type="binding site" evidence="5">
    <location>
        <position position="61"/>
    </location>
    <ligand>
        <name>Mg(2+)</name>
        <dbReference type="ChEBI" id="CHEBI:18420"/>
        <label>1</label>
        <note>catalytic</note>
    </ligand>
</feature>
<dbReference type="HAMAP" id="MF_02095">
    <property type="entry name" value="CysQ"/>
    <property type="match status" value="1"/>
</dbReference>
<keyword evidence="2 4" id="KW-0479">Metal-binding</keyword>
<feature type="binding site" evidence="5">
    <location>
        <position position="221"/>
    </location>
    <ligand>
        <name>Mg(2+)</name>
        <dbReference type="ChEBI" id="CHEBI:18420"/>
        <label>1</label>
        <note>catalytic</note>
    </ligand>
</feature>
<feature type="binding site" evidence="4">
    <location>
        <position position="83"/>
    </location>
    <ligand>
        <name>Mg(2+)</name>
        <dbReference type="ChEBI" id="CHEBI:18420"/>
        <label>1</label>
    </ligand>
</feature>
<comment type="catalytic activity">
    <reaction evidence="1 4">
        <text>adenosine 3',5'-bisphosphate + H2O = AMP + phosphate</text>
        <dbReference type="Rhea" id="RHEA:10040"/>
        <dbReference type="ChEBI" id="CHEBI:15377"/>
        <dbReference type="ChEBI" id="CHEBI:43474"/>
        <dbReference type="ChEBI" id="CHEBI:58343"/>
        <dbReference type="ChEBI" id="CHEBI:456215"/>
        <dbReference type="EC" id="3.1.3.7"/>
    </reaction>
</comment>
<dbReference type="GO" id="GO:0005886">
    <property type="term" value="C:plasma membrane"/>
    <property type="evidence" value="ECO:0007669"/>
    <property type="project" value="UniProtKB-SubCell"/>
</dbReference>
<feature type="binding site" evidence="4">
    <location>
        <begin position="83"/>
        <end position="86"/>
    </location>
    <ligand>
        <name>substrate</name>
    </ligand>
</feature>
<comment type="similarity">
    <text evidence="4">Belongs to the inositol monophosphatase superfamily. CysQ family.</text>
</comment>
<dbReference type="EMBL" id="FNDU01000004">
    <property type="protein sequence ID" value="SDI04713.1"/>
    <property type="molecule type" value="Genomic_DNA"/>
</dbReference>
<feature type="binding site" evidence="5">
    <location>
        <position position="83"/>
    </location>
    <ligand>
        <name>Mg(2+)</name>
        <dbReference type="ChEBI" id="CHEBI:18420"/>
        <label>1</label>
        <note>catalytic</note>
    </ligand>
</feature>
<reference evidence="6 7" key="1">
    <citation type="submission" date="2016-10" db="EMBL/GenBank/DDBJ databases">
        <authorList>
            <person name="de Groot N.N."/>
        </authorList>
    </citation>
    <scope>NUCLEOTIDE SEQUENCE [LARGE SCALE GENOMIC DNA]</scope>
    <source>
        <strain evidence="7">P4B,CCM 7963,CECT 7998,DSM 25260,IBRC-M 10614,KCTC 13821</strain>
    </source>
</reference>
<proteinExistence type="inferred from homology"/>
<feature type="binding site" evidence="4">
    <location>
        <position position="221"/>
    </location>
    <ligand>
        <name>substrate</name>
    </ligand>
</feature>
<evidence type="ECO:0000256" key="2">
    <source>
        <dbReference type="ARBA" id="ARBA00022723"/>
    </source>
</evidence>
<gene>
    <name evidence="4" type="primary">cysQ</name>
    <name evidence="6" type="ORF">SAMN05216352_104213</name>
</gene>
<evidence type="ECO:0000256" key="4">
    <source>
        <dbReference type="HAMAP-Rule" id="MF_02095"/>
    </source>
</evidence>
<keyword evidence="4" id="KW-1003">Cell membrane</keyword>
<dbReference type="GO" id="GO:0000103">
    <property type="term" value="P:sulfate assimilation"/>
    <property type="evidence" value="ECO:0007669"/>
    <property type="project" value="TreeGrafter"/>
</dbReference>
<dbReference type="InterPro" id="IPR050725">
    <property type="entry name" value="CysQ/Inositol_MonoPase"/>
</dbReference>
<dbReference type="PANTHER" id="PTHR43028">
    <property type="entry name" value="3'(2'),5'-BISPHOSPHATE NUCLEOTIDASE 1"/>
    <property type="match status" value="1"/>
</dbReference>
<dbReference type="InterPro" id="IPR006240">
    <property type="entry name" value="CysQ"/>
</dbReference>
<protein>
    <recommendedName>
        <fullName evidence="4">3'(2'),5'-bisphosphate nucleotidase CysQ</fullName>
        <ecNumber evidence="4">3.1.3.7</ecNumber>
    </recommendedName>
    <alternativeName>
        <fullName evidence="4">3'(2'),5-bisphosphonucleoside 3'(2')-phosphohydrolase</fullName>
    </alternativeName>
    <alternativeName>
        <fullName evidence="4">3'-phosphoadenosine 5'-phosphate phosphatase</fullName>
        <shortName evidence="4">PAP phosphatase</shortName>
    </alternativeName>
</protein>
<evidence type="ECO:0000313" key="7">
    <source>
        <dbReference type="Proteomes" id="UP000199017"/>
    </source>
</evidence>
<dbReference type="GO" id="GO:0050427">
    <property type="term" value="P:3'-phosphoadenosine 5'-phosphosulfate metabolic process"/>
    <property type="evidence" value="ECO:0007669"/>
    <property type="project" value="TreeGrafter"/>
</dbReference>
<dbReference type="FunFam" id="3.40.190.80:FF:000005">
    <property type="entry name" value="3'(2'),5'-bisphosphate nucleotidase CysQ"/>
    <property type="match status" value="1"/>
</dbReference>
<feature type="binding site" evidence="5">
    <location>
        <position position="81"/>
    </location>
    <ligand>
        <name>Mg(2+)</name>
        <dbReference type="ChEBI" id="CHEBI:18420"/>
        <label>1</label>
        <note>catalytic</note>
    </ligand>
</feature>
<keyword evidence="4" id="KW-0472">Membrane</keyword>